<keyword evidence="2" id="KW-0812">Transmembrane</keyword>
<name>A0A8J5IFN3_ZINOF</name>
<evidence type="ECO:0000256" key="1">
    <source>
        <dbReference type="SAM" id="MobiDB-lite"/>
    </source>
</evidence>
<evidence type="ECO:0000313" key="4">
    <source>
        <dbReference type="Proteomes" id="UP000734854"/>
    </source>
</evidence>
<comment type="caution">
    <text evidence="3">The sequence shown here is derived from an EMBL/GenBank/DDBJ whole genome shotgun (WGS) entry which is preliminary data.</text>
</comment>
<evidence type="ECO:0000313" key="3">
    <source>
        <dbReference type="EMBL" id="KAG6533284.1"/>
    </source>
</evidence>
<sequence>MNGESYASMHKMMKKPEGTPPFDSPLRSPTTHLPWHYGRDLGNSHLSPSLLGDKVLESGQLTNDSSEDPWHIGVTYSFHCLTLLRHSYLLLSAMWWTGAPAHGCSRFYATGASSKPKPLPLPRESQLRTGPPYGVMPALKAQMLETVIYSFKTSGKSEVCNTRVAVALCLLLIFWGCCNDHLISTFLTLFLLVLSPSAALVIRRIGKAERASRSLADKKATTELEAATSSEVATSLESEGSECEITACMGTTGLIEKDEENLSPSASPEDACHPEDSMISDDENLIEISLPDGHFVAHEEPLPQSNGCLPSFLQDSVRQHGLTELLSEINEEDNLIEIDIIRGSIKCSRVGIKA</sequence>
<proteinExistence type="predicted"/>
<dbReference type="AlphaFoldDB" id="A0A8J5IFN3"/>
<feature type="region of interest" description="Disordered" evidence="1">
    <location>
        <begin position="1"/>
        <end position="26"/>
    </location>
</feature>
<feature type="transmembrane region" description="Helical" evidence="2">
    <location>
        <begin position="182"/>
        <end position="202"/>
    </location>
</feature>
<reference evidence="3 4" key="1">
    <citation type="submission" date="2020-08" db="EMBL/GenBank/DDBJ databases">
        <title>Plant Genome Project.</title>
        <authorList>
            <person name="Zhang R.-G."/>
        </authorList>
    </citation>
    <scope>NUCLEOTIDE SEQUENCE [LARGE SCALE GENOMIC DNA]</scope>
    <source>
        <tissue evidence="3">Rhizome</tissue>
    </source>
</reference>
<keyword evidence="2" id="KW-1133">Transmembrane helix</keyword>
<dbReference type="EMBL" id="JACMSC010000002">
    <property type="protein sequence ID" value="KAG6533284.1"/>
    <property type="molecule type" value="Genomic_DNA"/>
</dbReference>
<keyword evidence="2" id="KW-0472">Membrane</keyword>
<organism evidence="3 4">
    <name type="scientific">Zingiber officinale</name>
    <name type="common">Ginger</name>
    <name type="synonym">Amomum zingiber</name>
    <dbReference type="NCBI Taxonomy" id="94328"/>
    <lineage>
        <taxon>Eukaryota</taxon>
        <taxon>Viridiplantae</taxon>
        <taxon>Streptophyta</taxon>
        <taxon>Embryophyta</taxon>
        <taxon>Tracheophyta</taxon>
        <taxon>Spermatophyta</taxon>
        <taxon>Magnoliopsida</taxon>
        <taxon>Liliopsida</taxon>
        <taxon>Zingiberales</taxon>
        <taxon>Zingiberaceae</taxon>
        <taxon>Zingiber</taxon>
    </lineage>
</organism>
<dbReference type="PANTHER" id="PTHR35708">
    <property type="entry name" value="GB|AAD25831.1"/>
    <property type="match status" value="1"/>
</dbReference>
<protein>
    <submittedName>
        <fullName evidence="3">Uncharacterized protein</fullName>
    </submittedName>
</protein>
<gene>
    <name evidence="3" type="ORF">ZIOFF_007150</name>
</gene>
<evidence type="ECO:0000256" key="2">
    <source>
        <dbReference type="SAM" id="Phobius"/>
    </source>
</evidence>
<keyword evidence="4" id="KW-1185">Reference proteome</keyword>
<feature type="transmembrane region" description="Helical" evidence="2">
    <location>
        <begin position="159"/>
        <end position="176"/>
    </location>
</feature>
<dbReference type="PANTHER" id="PTHR35708:SF3">
    <property type="entry name" value="GB|AAD25831.1"/>
    <property type="match status" value="1"/>
</dbReference>
<accession>A0A8J5IFN3</accession>
<dbReference type="Proteomes" id="UP000734854">
    <property type="component" value="Unassembled WGS sequence"/>
</dbReference>